<evidence type="ECO:0000313" key="4">
    <source>
        <dbReference type="Proteomes" id="UP000003805"/>
    </source>
</evidence>
<dbReference type="Gene3D" id="3.30.930.30">
    <property type="match status" value="1"/>
</dbReference>
<dbReference type="RefSeq" id="WP_004378822.1">
    <property type="nucleotide sequence ID" value="NZ_GL349576.1"/>
</dbReference>
<feature type="coiled-coil region" evidence="1">
    <location>
        <begin position="436"/>
        <end position="531"/>
    </location>
</feature>
<dbReference type="EMBL" id="GL349576">
    <property type="protein sequence ID" value="EFI47459.1"/>
    <property type="molecule type" value="Genomic_DNA"/>
</dbReference>
<organism evidence="3 4">
    <name type="scientific">Segatella oris C735</name>
    <dbReference type="NCBI Taxonomy" id="563008"/>
    <lineage>
        <taxon>Bacteria</taxon>
        <taxon>Pseudomonadati</taxon>
        <taxon>Bacteroidota</taxon>
        <taxon>Bacteroidia</taxon>
        <taxon>Bacteroidales</taxon>
        <taxon>Prevotellaceae</taxon>
        <taxon>Segatella</taxon>
    </lineage>
</organism>
<dbReference type="NCBIfam" id="NF041497">
    <property type="entry name" value="MobV"/>
    <property type="match status" value="1"/>
</dbReference>
<keyword evidence="1" id="KW-0175">Coiled coil</keyword>
<dbReference type="CDD" id="cd17242">
    <property type="entry name" value="MobM_relaxase"/>
    <property type="match status" value="1"/>
</dbReference>
<dbReference type="HOGENOM" id="CLU_025567_0_0_10"/>
<dbReference type="Proteomes" id="UP000003805">
    <property type="component" value="Unassembled WGS sequence"/>
</dbReference>
<feature type="region of interest" description="Disordered" evidence="2">
    <location>
        <begin position="309"/>
        <end position="336"/>
    </location>
</feature>
<dbReference type="AlphaFoldDB" id="D7NG71"/>
<gene>
    <name evidence="3" type="ORF">HMPREF0665_02578</name>
</gene>
<proteinExistence type="predicted"/>
<evidence type="ECO:0008006" key="5">
    <source>
        <dbReference type="Google" id="ProtNLM"/>
    </source>
</evidence>
<sequence length="685" mass="78303">MSKAINNIPRAAIHVGAPAKSFSAAEGYEPERRGWDEKTYRLKNQDTNNHYDFSRKHLNFEINGKGEIVPLGSNLMPLHERLQKRLDELGFRPYKDKNNSLGNSDNSPNCTVGIIVSGDHNVLTRLAFGDQDVDFTLQKSNTHVMLKLGIKDWTMDTYHWACERWGAENIIGFDVHLDETTPHIQIQTIPVAKTKARGRASVKYIHKDDKSKQLSQKEWKKLPEEIRNDFVRTEVERREKECVSYARVWGEDKYAIGRTYYQMHTDYYNEVGHKYGLERGDDIAMLPGEERRERVHKNKAVLEAEHQAKESLEHSQAEMEALEQEKDKIENETRQVEQRKEKVEGKLITLEKYADILDVKQEDLVVPALKTNPLVKKAVEAIQAELEKPIPAFGQKEWREGRMEAVKQILTDLQTALFDAKEAQKQDILKLGKSLYQKAMKDAKEIIEQNRQLQKANERLTAENAQLKKEISTIDETAVCKLRKQKNDEIAELEAKLNKAYSDATRSENIATKERQRAANAERQVKDMMAVPEIKQIWDTLQQNIQTFWKDIDEKIEDVKNAIYAFAKDYEHSIFTKEYEEPISWGIVGKALKDGLDASVPKQLMTAAHNLLGEISWTGTSDFMSDIAKRRTIDLCERMNVTKELMCTLLLAAGGRGGISTGGGGSNNELSNWDGTKKKNGWGIS</sequence>
<dbReference type="GO" id="GO:0003677">
    <property type="term" value="F:DNA binding"/>
    <property type="evidence" value="ECO:0007669"/>
    <property type="project" value="InterPro"/>
</dbReference>
<evidence type="ECO:0000313" key="3">
    <source>
        <dbReference type="EMBL" id="EFI47459.1"/>
    </source>
</evidence>
<name>D7NG71_9BACT</name>
<reference evidence="3 4" key="1">
    <citation type="submission" date="2010-02" db="EMBL/GenBank/DDBJ databases">
        <title>The Genome Sequence of Prevotella oris strain C735.</title>
        <authorList>
            <consortium name="The Broad Institute Genome Sequencing Platform"/>
            <person name="Ward D."/>
            <person name="Feldgarden M."/>
            <person name="Earl A."/>
            <person name="Young S.K."/>
            <person name="Zeng Q."/>
            <person name="Koehrsen M."/>
            <person name="Alvarado L."/>
            <person name="Berlin A."/>
            <person name="Bochicchio J."/>
            <person name="Borenstein D."/>
            <person name="Chapman S.B."/>
            <person name="Chen Z."/>
            <person name="Engels R."/>
            <person name="Freedman E."/>
            <person name="Gellesch M."/>
            <person name="Goldberg J."/>
            <person name="Griggs A."/>
            <person name="Gujja S."/>
            <person name="Heilman E."/>
            <person name="Heiman D."/>
            <person name="Hepburn T."/>
            <person name="Howarth C."/>
            <person name="Jen D."/>
            <person name="Larson L."/>
            <person name="Mehta T."/>
            <person name="Park D."/>
            <person name="Pearson M."/>
            <person name="Roberts A."/>
            <person name="Saif S."/>
            <person name="Shea T."/>
            <person name="Shenoy N."/>
            <person name="Sisk P."/>
            <person name="Stolte C."/>
            <person name="Sykes S."/>
            <person name="Thomson T."/>
            <person name="Walk T."/>
            <person name="White J."/>
            <person name="Yandava C."/>
            <person name="Sibley C.D."/>
            <person name="Field T.R."/>
            <person name="Grinwis M."/>
            <person name="Eshaghurshan C.S."/>
            <person name="Surette M.G."/>
            <person name="Haas B."/>
            <person name="Nusbaum C."/>
            <person name="Birren B."/>
        </authorList>
    </citation>
    <scope>NUCLEOTIDE SEQUENCE [LARGE SCALE GENOMIC DNA]</scope>
    <source>
        <strain evidence="3 4">C735</strain>
    </source>
</reference>
<dbReference type="GO" id="GO:0006310">
    <property type="term" value="P:DNA recombination"/>
    <property type="evidence" value="ECO:0007669"/>
    <property type="project" value="InterPro"/>
</dbReference>
<accession>D7NG71</accession>
<evidence type="ECO:0000256" key="2">
    <source>
        <dbReference type="SAM" id="MobiDB-lite"/>
    </source>
</evidence>
<protein>
    <recommendedName>
        <fullName evidence="5">Plasmid recombination enzyme</fullName>
    </recommendedName>
</protein>
<dbReference type="eggNOG" id="COG1196">
    <property type="taxonomic scope" value="Bacteria"/>
</dbReference>
<dbReference type="Pfam" id="PF01076">
    <property type="entry name" value="Mob_Pre"/>
    <property type="match status" value="1"/>
</dbReference>
<dbReference type="InterPro" id="IPR001668">
    <property type="entry name" value="Mob_Pre"/>
</dbReference>
<keyword evidence="4" id="KW-1185">Reference proteome</keyword>
<evidence type="ECO:0000256" key="1">
    <source>
        <dbReference type="SAM" id="Coils"/>
    </source>
</evidence>